<dbReference type="OrthoDB" id="8055872at2"/>
<name>A0A2W0EP10_PSEJE</name>
<evidence type="ECO:0000259" key="2">
    <source>
        <dbReference type="Pfam" id="PF00149"/>
    </source>
</evidence>
<dbReference type="GO" id="GO:0016787">
    <property type="term" value="F:hydrolase activity"/>
    <property type="evidence" value="ECO:0007669"/>
    <property type="project" value="InterPro"/>
</dbReference>
<dbReference type="InterPro" id="IPR004843">
    <property type="entry name" value="Calcineurin-like_PHP"/>
</dbReference>
<keyword evidence="1" id="KW-0732">Signal</keyword>
<accession>A0A2W0EP10</accession>
<feature type="domain" description="Calcineurin-like phosphoesterase" evidence="2">
    <location>
        <begin position="92"/>
        <end position="274"/>
    </location>
</feature>
<proteinExistence type="predicted"/>
<feature type="signal peptide" evidence="1">
    <location>
        <begin position="1"/>
        <end position="29"/>
    </location>
</feature>
<dbReference type="PANTHER" id="PTHR43143">
    <property type="entry name" value="METALLOPHOSPHOESTERASE, CALCINEURIN SUPERFAMILY"/>
    <property type="match status" value="1"/>
</dbReference>
<gene>
    <name evidence="3" type="ORF">CRX42_12715</name>
</gene>
<evidence type="ECO:0000256" key="1">
    <source>
        <dbReference type="SAM" id="SignalP"/>
    </source>
</evidence>
<dbReference type="EMBL" id="PDLL01000126">
    <property type="protein sequence ID" value="PYY70183.1"/>
    <property type="molecule type" value="Genomic_DNA"/>
</dbReference>
<sequence>MEFDAMFTHASIKFFACLLLFSASSVVQAVEGMPLHMVFASDPQYPWTEKSDSGEPESAADFEKRSRWLLDSQFASIADFRMKHGAPSQLPLMINGDMTAFGHGWQRSYLESTLNKYFAGDYLYGLGNHDYQNNVDDCFSNSCAAGSIVEFKEHHLGKVDEIDLRITGEALYRLYSGSLAYSKNIGEVHMVQLNNEPTYRTRISHVLNPTTFEITSSLDWLEKDLKAARAQGYAIIINMHKPDGMMGDWEQVKRFREMVARYEVTAIFAGHYHQDGGQASNLNGVPMFLSGGASQETYLVASFSEDRKQLHVSLVKNNDWQARQLIQTVPVKSIFASRP</sequence>
<reference evidence="3 4" key="1">
    <citation type="journal article" date="2018" name="Appl. Microbiol. Biotechnol.">
        <title>Characterization of the caprolactam degradation pathway in Pseudomonas jessenii using mass spectrometry-based proteomics.</title>
        <authorList>
            <person name="Otzen M."/>
            <person name="Palacio C."/>
            <person name="Janssen D.B."/>
        </authorList>
    </citation>
    <scope>NUCLEOTIDE SEQUENCE [LARGE SCALE GENOMIC DNA]</scope>
    <source>
        <strain evidence="3 4">GO3</strain>
    </source>
</reference>
<evidence type="ECO:0000313" key="3">
    <source>
        <dbReference type="EMBL" id="PYY70183.1"/>
    </source>
</evidence>
<dbReference type="Pfam" id="PF00149">
    <property type="entry name" value="Metallophos"/>
    <property type="match status" value="1"/>
</dbReference>
<evidence type="ECO:0000313" key="4">
    <source>
        <dbReference type="Proteomes" id="UP000247437"/>
    </source>
</evidence>
<dbReference type="InterPro" id="IPR051918">
    <property type="entry name" value="STPP_CPPED1"/>
</dbReference>
<dbReference type="Gene3D" id="3.60.21.10">
    <property type="match status" value="1"/>
</dbReference>
<feature type="chain" id="PRO_5016108430" evidence="1">
    <location>
        <begin position="30"/>
        <end position="339"/>
    </location>
</feature>
<protein>
    <submittedName>
        <fullName evidence="3">Phosphoesterase</fullName>
    </submittedName>
</protein>
<dbReference type="PANTHER" id="PTHR43143:SF1">
    <property type="entry name" value="SERINE_THREONINE-PROTEIN PHOSPHATASE CPPED1"/>
    <property type="match status" value="1"/>
</dbReference>
<dbReference type="Proteomes" id="UP000247437">
    <property type="component" value="Unassembled WGS sequence"/>
</dbReference>
<dbReference type="InterPro" id="IPR029052">
    <property type="entry name" value="Metallo-depent_PP-like"/>
</dbReference>
<comment type="caution">
    <text evidence="3">The sequence shown here is derived from an EMBL/GenBank/DDBJ whole genome shotgun (WGS) entry which is preliminary data.</text>
</comment>
<dbReference type="SUPFAM" id="SSF56300">
    <property type="entry name" value="Metallo-dependent phosphatases"/>
    <property type="match status" value="1"/>
</dbReference>
<dbReference type="AlphaFoldDB" id="A0A2W0EP10"/>
<organism evidence="3 4">
    <name type="scientific">Pseudomonas jessenii</name>
    <dbReference type="NCBI Taxonomy" id="77298"/>
    <lineage>
        <taxon>Bacteria</taxon>
        <taxon>Pseudomonadati</taxon>
        <taxon>Pseudomonadota</taxon>
        <taxon>Gammaproteobacteria</taxon>
        <taxon>Pseudomonadales</taxon>
        <taxon>Pseudomonadaceae</taxon>
        <taxon>Pseudomonas</taxon>
    </lineage>
</organism>